<feature type="transmembrane region" description="Helical" evidence="8">
    <location>
        <begin position="284"/>
        <end position="302"/>
    </location>
</feature>
<evidence type="ECO:0000256" key="1">
    <source>
        <dbReference type="ARBA" id="ARBA00004651"/>
    </source>
</evidence>
<dbReference type="GO" id="GO:0016758">
    <property type="term" value="F:hexosyltransferase activity"/>
    <property type="evidence" value="ECO:0007669"/>
    <property type="project" value="InterPro"/>
</dbReference>
<organism evidence="9 10">
    <name type="scientific">Corynebacterium lizhenjunii</name>
    <dbReference type="NCBI Taxonomy" id="2709394"/>
    <lineage>
        <taxon>Bacteria</taxon>
        <taxon>Bacillati</taxon>
        <taxon>Actinomycetota</taxon>
        <taxon>Actinomycetes</taxon>
        <taxon>Mycobacteriales</taxon>
        <taxon>Corynebacteriaceae</taxon>
        <taxon>Corynebacterium</taxon>
    </lineage>
</organism>
<sequence>MKRLYGVPTVAALLTAFVAWILWLIPQSDFPHALHWRIPIDLKIYLLAGQEVAAGGDLYDAPYIGDLPFTYPPFAGVVFSWLAGLSDNWIISVWQIGTALALWVILLLVLRNRDIALRPLTVYTALVFSLASLAIEPIHGSYFFGQINVWLMLLVSLDLLPKRWRLPGVGIGLAAGLKLTPAYLGLVLLFQRRWWAALGSVVTFGFTVWLGLRLIPDAMVFWTDAIFNSSRVGEHLNPGAMALRSFLEREYGVEGGPQWIMAVVVVGILNCAAVLVAMWRGNTALAMSFSGLGACLISPFSWFHHYVWLVPLALCIFIGANQLLGRWLVESPRSFPGAGQLTGALSLLVAMASMVPFVSQTVWPEVAYRSSEDYQSIWPLGQEYFIGACILYMALYALSGFAGKSPKLFRSNSAQARSTADSHWPVSA</sequence>
<feature type="transmembrane region" description="Helical" evidence="8">
    <location>
        <begin position="259"/>
        <end position="277"/>
    </location>
</feature>
<feature type="transmembrane region" description="Helical" evidence="8">
    <location>
        <begin position="89"/>
        <end position="110"/>
    </location>
</feature>
<keyword evidence="4 8" id="KW-0812">Transmembrane</keyword>
<feature type="transmembrane region" description="Helical" evidence="8">
    <location>
        <begin position="122"/>
        <end position="144"/>
    </location>
</feature>
<evidence type="ECO:0000256" key="7">
    <source>
        <dbReference type="ARBA" id="ARBA00024033"/>
    </source>
</evidence>
<feature type="transmembrane region" description="Helical" evidence="8">
    <location>
        <begin position="164"/>
        <end position="187"/>
    </location>
</feature>
<evidence type="ECO:0000256" key="4">
    <source>
        <dbReference type="ARBA" id="ARBA00022692"/>
    </source>
</evidence>
<evidence type="ECO:0000313" key="10">
    <source>
        <dbReference type="Proteomes" id="UP000594681"/>
    </source>
</evidence>
<evidence type="ECO:0000256" key="3">
    <source>
        <dbReference type="ARBA" id="ARBA00022679"/>
    </source>
</evidence>
<evidence type="ECO:0000256" key="8">
    <source>
        <dbReference type="SAM" id="Phobius"/>
    </source>
</evidence>
<evidence type="ECO:0000313" key="9">
    <source>
        <dbReference type="EMBL" id="QPK78925.1"/>
    </source>
</evidence>
<feature type="transmembrane region" description="Helical" evidence="8">
    <location>
        <begin position="384"/>
        <end position="403"/>
    </location>
</feature>
<dbReference type="Proteomes" id="UP000594681">
    <property type="component" value="Chromosome"/>
</dbReference>
<evidence type="ECO:0000256" key="2">
    <source>
        <dbReference type="ARBA" id="ARBA00022475"/>
    </source>
</evidence>
<feature type="transmembrane region" description="Helical" evidence="8">
    <location>
        <begin position="7"/>
        <end position="25"/>
    </location>
</feature>
<feature type="transmembrane region" description="Helical" evidence="8">
    <location>
        <begin position="341"/>
        <end position="364"/>
    </location>
</feature>
<dbReference type="KEGG" id="cliz:G7Y31_10485"/>
<feature type="transmembrane region" description="Helical" evidence="8">
    <location>
        <begin position="308"/>
        <end position="329"/>
    </location>
</feature>
<gene>
    <name evidence="9" type="ORF">G7Y31_10485</name>
</gene>
<comment type="subcellular location">
    <subcellularLocation>
        <location evidence="1">Cell membrane</location>
        <topology evidence="1">Multi-pass membrane protein</topology>
    </subcellularLocation>
</comment>
<dbReference type="RefSeq" id="WP_165007242.1">
    <property type="nucleotide sequence ID" value="NZ_CP064954.1"/>
</dbReference>
<proteinExistence type="inferred from homology"/>
<dbReference type="InterPro" id="IPR018584">
    <property type="entry name" value="GT87"/>
</dbReference>
<keyword evidence="10" id="KW-1185">Reference proteome</keyword>
<evidence type="ECO:0000256" key="5">
    <source>
        <dbReference type="ARBA" id="ARBA00022989"/>
    </source>
</evidence>
<keyword evidence="2" id="KW-1003">Cell membrane</keyword>
<comment type="similarity">
    <text evidence="7">Belongs to the glycosyltransferase 87 family.</text>
</comment>
<keyword evidence="6 8" id="KW-0472">Membrane</keyword>
<name>A0A7T0KER2_9CORY</name>
<keyword evidence="5 8" id="KW-1133">Transmembrane helix</keyword>
<dbReference type="GO" id="GO:0005886">
    <property type="term" value="C:plasma membrane"/>
    <property type="evidence" value="ECO:0007669"/>
    <property type="project" value="UniProtKB-SubCell"/>
</dbReference>
<evidence type="ECO:0000256" key="6">
    <source>
        <dbReference type="ARBA" id="ARBA00023136"/>
    </source>
</evidence>
<dbReference type="EMBL" id="CP064954">
    <property type="protein sequence ID" value="QPK78925.1"/>
    <property type="molecule type" value="Genomic_DNA"/>
</dbReference>
<reference evidence="9 10" key="1">
    <citation type="submission" date="2020-11" db="EMBL/GenBank/DDBJ databases">
        <title>Corynebacterium sp. ZJ-599.</title>
        <authorList>
            <person name="Zhou J."/>
        </authorList>
    </citation>
    <scope>NUCLEOTIDE SEQUENCE [LARGE SCALE GENOMIC DNA]</scope>
    <source>
        <strain evidence="9 10">ZJ-599</strain>
    </source>
</reference>
<feature type="transmembrane region" description="Helical" evidence="8">
    <location>
        <begin position="194"/>
        <end position="212"/>
    </location>
</feature>
<dbReference type="Pfam" id="PF09594">
    <property type="entry name" value="GT87"/>
    <property type="match status" value="1"/>
</dbReference>
<protein>
    <submittedName>
        <fullName evidence="9">DUF2029 domain-containing protein</fullName>
    </submittedName>
</protein>
<dbReference type="AlphaFoldDB" id="A0A7T0KER2"/>
<keyword evidence="3" id="KW-0808">Transferase</keyword>
<accession>A0A7T0KER2</accession>